<organism evidence="1 2">
    <name type="scientific">Adineta steineri</name>
    <dbReference type="NCBI Taxonomy" id="433720"/>
    <lineage>
        <taxon>Eukaryota</taxon>
        <taxon>Metazoa</taxon>
        <taxon>Spiralia</taxon>
        <taxon>Gnathifera</taxon>
        <taxon>Rotifera</taxon>
        <taxon>Eurotatoria</taxon>
        <taxon>Bdelloidea</taxon>
        <taxon>Adinetida</taxon>
        <taxon>Adinetidae</taxon>
        <taxon>Adineta</taxon>
    </lineage>
</organism>
<evidence type="ECO:0000313" key="2">
    <source>
        <dbReference type="Proteomes" id="UP000663844"/>
    </source>
</evidence>
<dbReference type="EMBL" id="CAJOAZ010009465">
    <property type="protein sequence ID" value="CAF4204300.1"/>
    <property type="molecule type" value="Genomic_DNA"/>
</dbReference>
<evidence type="ECO:0000313" key="1">
    <source>
        <dbReference type="EMBL" id="CAF4204300.1"/>
    </source>
</evidence>
<dbReference type="AlphaFoldDB" id="A0A820B9I1"/>
<protein>
    <submittedName>
        <fullName evidence="1">Uncharacterized protein</fullName>
    </submittedName>
</protein>
<gene>
    <name evidence="1" type="ORF">OXD698_LOCUS41002</name>
</gene>
<accession>A0A820B9I1</accession>
<name>A0A820B9I1_9BILA</name>
<dbReference type="Proteomes" id="UP000663844">
    <property type="component" value="Unassembled WGS sequence"/>
</dbReference>
<reference evidence="1" key="1">
    <citation type="submission" date="2021-02" db="EMBL/GenBank/DDBJ databases">
        <authorList>
            <person name="Nowell W R."/>
        </authorList>
    </citation>
    <scope>NUCLEOTIDE SEQUENCE</scope>
</reference>
<comment type="caution">
    <text evidence="1">The sequence shown here is derived from an EMBL/GenBank/DDBJ whole genome shotgun (WGS) entry which is preliminary data.</text>
</comment>
<proteinExistence type="predicted"/>
<sequence>MRQNDVAMDDSKQLSNIKELLKNIKFNNTTFNMATVKPEDTGEPNSDLIVTRCLQNNPKICIVQNVTKFETSNVIVSVLSIELDSMKNQYMIRMPDIQNNHSKTKYLFNI</sequence>